<dbReference type="InterPro" id="IPR020846">
    <property type="entry name" value="MFS_dom"/>
</dbReference>
<dbReference type="GO" id="GO:0016020">
    <property type="term" value="C:membrane"/>
    <property type="evidence" value="ECO:0007669"/>
    <property type="project" value="UniProtKB-SubCell"/>
</dbReference>
<accession>A0A8H5ZL25</accession>
<feature type="transmembrane region" description="Helical" evidence="6">
    <location>
        <begin position="144"/>
        <end position="162"/>
    </location>
</feature>
<dbReference type="Proteomes" id="UP000624244">
    <property type="component" value="Unassembled WGS sequence"/>
</dbReference>
<feature type="transmembrane region" description="Helical" evidence="6">
    <location>
        <begin position="370"/>
        <end position="390"/>
    </location>
</feature>
<dbReference type="PROSITE" id="PS50850">
    <property type="entry name" value="MFS"/>
    <property type="match status" value="1"/>
</dbReference>
<keyword evidence="2" id="KW-0813">Transport</keyword>
<feature type="transmembrane region" description="Helical" evidence="6">
    <location>
        <begin position="432"/>
        <end position="452"/>
    </location>
</feature>
<dbReference type="InterPro" id="IPR011701">
    <property type="entry name" value="MFS"/>
</dbReference>
<protein>
    <recommendedName>
        <fullName evidence="7">Major facilitator superfamily (MFS) profile domain-containing protein</fullName>
    </recommendedName>
</protein>
<keyword evidence="5 6" id="KW-0472">Membrane</keyword>
<evidence type="ECO:0000313" key="9">
    <source>
        <dbReference type="Proteomes" id="UP000624244"/>
    </source>
</evidence>
<proteinExistence type="predicted"/>
<dbReference type="InterPro" id="IPR036259">
    <property type="entry name" value="MFS_trans_sf"/>
</dbReference>
<feature type="transmembrane region" description="Helical" evidence="6">
    <location>
        <begin position="346"/>
        <end position="363"/>
    </location>
</feature>
<feature type="transmembrane region" description="Helical" evidence="6">
    <location>
        <begin position="396"/>
        <end position="420"/>
    </location>
</feature>
<evidence type="ECO:0000256" key="5">
    <source>
        <dbReference type="ARBA" id="ARBA00023136"/>
    </source>
</evidence>
<keyword evidence="4 6" id="KW-1133">Transmembrane helix</keyword>
<evidence type="ECO:0000256" key="2">
    <source>
        <dbReference type="ARBA" id="ARBA00022448"/>
    </source>
</evidence>
<feature type="transmembrane region" description="Helical" evidence="6">
    <location>
        <begin position="464"/>
        <end position="486"/>
    </location>
</feature>
<keyword evidence="3 6" id="KW-0812">Transmembrane</keyword>
<comment type="caution">
    <text evidence="8">The sequence shown here is derived from an EMBL/GenBank/DDBJ whole genome shotgun (WGS) entry which is preliminary data.</text>
</comment>
<dbReference type="AlphaFoldDB" id="A0A8H5ZL25"/>
<evidence type="ECO:0000256" key="1">
    <source>
        <dbReference type="ARBA" id="ARBA00004141"/>
    </source>
</evidence>
<feature type="domain" description="Major facilitator superfamily (MFS) profile" evidence="7">
    <location>
        <begin position="71"/>
        <end position="493"/>
    </location>
</feature>
<evidence type="ECO:0000313" key="8">
    <source>
        <dbReference type="EMBL" id="KAF5849718.1"/>
    </source>
</evidence>
<evidence type="ECO:0000259" key="7">
    <source>
        <dbReference type="PROSITE" id="PS50850"/>
    </source>
</evidence>
<evidence type="ECO:0000256" key="6">
    <source>
        <dbReference type="SAM" id="Phobius"/>
    </source>
</evidence>
<dbReference type="FunFam" id="1.20.1250.20:FF:001516">
    <property type="entry name" value="Uncharacterized protein"/>
    <property type="match status" value="1"/>
</dbReference>
<dbReference type="PANTHER" id="PTHR43791">
    <property type="entry name" value="PERMEASE-RELATED"/>
    <property type="match status" value="1"/>
</dbReference>
<feature type="transmembrane region" description="Helical" evidence="6">
    <location>
        <begin position="236"/>
        <end position="258"/>
    </location>
</feature>
<feature type="transmembrane region" description="Helical" evidence="6">
    <location>
        <begin position="203"/>
        <end position="224"/>
    </location>
</feature>
<feature type="transmembrane region" description="Helical" evidence="6">
    <location>
        <begin position="168"/>
        <end position="191"/>
    </location>
</feature>
<dbReference type="PANTHER" id="PTHR43791:SF49">
    <property type="entry name" value="TRANSPORTER, PUTATIVE (AFU_ORTHOLOGUE AFUA_4G04250)-RELATED"/>
    <property type="match status" value="1"/>
</dbReference>
<feature type="transmembrane region" description="Helical" evidence="6">
    <location>
        <begin position="109"/>
        <end position="128"/>
    </location>
</feature>
<organism evidence="8 9">
    <name type="scientific">Cochliobolus sativus</name>
    <name type="common">Common root rot and spot blotch fungus</name>
    <name type="synonym">Bipolaris sorokiniana</name>
    <dbReference type="NCBI Taxonomy" id="45130"/>
    <lineage>
        <taxon>Eukaryota</taxon>
        <taxon>Fungi</taxon>
        <taxon>Dikarya</taxon>
        <taxon>Ascomycota</taxon>
        <taxon>Pezizomycotina</taxon>
        <taxon>Dothideomycetes</taxon>
        <taxon>Pleosporomycetidae</taxon>
        <taxon>Pleosporales</taxon>
        <taxon>Pleosporineae</taxon>
        <taxon>Pleosporaceae</taxon>
        <taxon>Bipolaris</taxon>
    </lineage>
</organism>
<dbReference type="OMA" id="TFWYRNS"/>
<evidence type="ECO:0000256" key="3">
    <source>
        <dbReference type="ARBA" id="ARBA00022692"/>
    </source>
</evidence>
<name>A0A8H5ZL25_COCSA</name>
<feature type="transmembrane region" description="Helical" evidence="6">
    <location>
        <begin position="307"/>
        <end position="326"/>
    </location>
</feature>
<sequence>MWIFFKSRRVWSKDERQATVSGVYPYHNALIQKVNRSATYARMHDTQNIDAVEETNSPAVRALIWKQDLRIVPLCATIYLLCFLDRSNIGNAKTLNANEGHSLLQETHMTNSQFTVALMVFLVAYAVFEIPSNYFLKKFKPSRWIAFLMFGWGACTIGLGGANNYATITAVRFLLGIYEAGLFPGLVYYLTFWYRARERSIRVAIILASATLAGAFGGAIAYGVGHMKMVHGISAWRWLFILEGIPSCVSSVAVWLLLPDYPEEASWLSTSERELAVARLENEGSKGNAPSLTWKTTKKTLLEGRLWVHYIIYFGISAPFSSLSLFTPTITAGLGYENLQAQLMTVPPYAVAYVVSIITAWSSDYFNARALHAAVLSTIGAIGFLASALLPADAFHARYGCLVVAASGAFSCIPPLLGWLSANMQSTAATGLAIALNVSWGAPGQIVGVWIYKANEKKSGYPTGHWTNFAMLMMVAVGCVGLRFYYQWRNKKMRQLGTDGANATREFSY</sequence>
<dbReference type="EMBL" id="WNKQ01000008">
    <property type="protein sequence ID" value="KAF5849718.1"/>
    <property type="molecule type" value="Genomic_DNA"/>
</dbReference>
<dbReference type="SUPFAM" id="SSF103473">
    <property type="entry name" value="MFS general substrate transporter"/>
    <property type="match status" value="1"/>
</dbReference>
<dbReference type="GO" id="GO:0022857">
    <property type="term" value="F:transmembrane transporter activity"/>
    <property type="evidence" value="ECO:0007669"/>
    <property type="project" value="InterPro"/>
</dbReference>
<comment type="subcellular location">
    <subcellularLocation>
        <location evidence="1">Membrane</location>
        <topology evidence="1">Multi-pass membrane protein</topology>
    </subcellularLocation>
</comment>
<evidence type="ECO:0000256" key="4">
    <source>
        <dbReference type="ARBA" id="ARBA00022989"/>
    </source>
</evidence>
<dbReference type="Pfam" id="PF07690">
    <property type="entry name" value="MFS_1"/>
    <property type="match status" value="1"/>
</dbReference>
<dbReference type="Gene3D" id="1.20.1250.20">
    <property type="entry name" value="MFS general substrate transporter like domains"/>
    <property type="match status" value="2"/>
</dbReference>
<reference evidence="8" key="1">
    <citation type="submission" date="2019-11" db="EMBL/GenBank/DDBJ databases">
        <title>Bipolaris sorokiniana Genome sequencing.</title>
        <authorList>
            <person name="Wang H."/>
        </authorList>
    </citation>
    <scope>NUCLEOTIDE SEQUENCE</scope>
</reference>
<gene>
    <name evidence="8" type="ORF">GGP41_005183</name>
</gene>